<feature type="transmembrane region" description="Helical" evidence="9">
    <location>
        <begin position="336"/>
        <end position="353"/>
    </location>
</feature>
<feature type="transmembrane region" description="Helical" evidence="9">
    <location>
        <begin position="141"/>
        <end position="162"/>
    </location>
</feature>
<keyword evidence="5" id="KW-0997">Cell inner membrane</keyword>
<keyword evidence="4" id="KW-1003">Cell membrane</keyword>
<dbReference type="RefSeq" id="WP_246590844.1">
    <property type="nucleotide sequence ID" value="NZ_CAJQUM010000001.1"/>
</dbReference>
<dbReference type="GO" id="GO:1990961">
    <property type="term" value="P:xenobiotic detoxification by transmembrane export across the plasma membrane"/>
    <property type="evidence" value="ECO:0007669"/>
    <property type="project" value="UniProtKB-ARBA"/>
</dbReference>
<feature type="transmembrane region" description="Helical" evidence="9">
    <location>
        <begin position="365"/>
        <end position="388"/>
    </location>
</feature>
<dbReference type="CDD" id="cd17503">
    <property type="entry name" value="MFS_LmrB_MDR_like"/>
    <property type="match status" value="1"/>
</dbReference>
<dbReference type="GO" id="GO:0022857">
    <property type="term" value="F:transmembrane transporter activity"/>
    <property type="evidence" value="ECO:0007669"/>
    <property type="project" value="InterPro"/>
</dbReference>
<dbReference type="Proteomes" id="UP000742786">
    <property type="component" value="Unassembled WGS sequence"/>
</dbReference>
<keyword evidence="7 9" id="KW-1133">Transmembrane helix</keyword>
<dbReference type="InterPro" id="IPR004638">
    <property type="entry name" value="EmrB-like"/>
</dbReference>
<dbReference type="PANTHER" id="PTHR42718:SF9">
    <property type="entry name" value="MAJOR FACILITATOR SUPERFAMILY MULTIDRUG TRANSPORTER MFSC"/>
    <property type="match status" value="1"/>
</dbReference>
<dbReference type="InterPro" id="IPR011701">
    <property type="entry name" value="MFS"/>
</dbReference>
<dbReference type="Gene3D" id="1.20.1720.10">
    <property type="entry name" value="Multidrug resistance protein D"/>
    <property type="match status" value="2"/>
</dbReference>
<name>A0A916J151_9PROT</name>
<feature type="transmembrane region" description="Helical" evidence="9">
    <location>
        <begin position="400"/>
        <end position="421"/>
    </location>
</feature>
<dbReference type="PANTHER" id="PTHR42718">
    <property type="entry name" value="MAJOR FACILITATOR SUPERFAMILY MULTIDRUG TRANSPORTER MFSC"/>
    <property type="match status" value="1"/>
</dbReference>
<evidence type="ECO:0000259" key="10">
    <source>
        <dbReference type="PROSITE" id="PS50850"/>
    </source>
</evidence>
<accession>A0A916J151</accession>
<feature type="transmembrane region" description="Helical" evidence="9">
    <location>
        <begin position="80"/>
        <end position="101"/>
    </location>
</feature>
<proteinExistence type="inferred from homology"/>
<evidence type="ECO:0000256" key="6">
    <source>
        <dbReference type="ARBA" id="ARBA00022692"/>
    </source>
</evidence>
<feature type="transmembrane region" description="Helical" evidence="9">
    <location>
        <begin position="107"/>
        <end position="129"/>
    </location>
</feature>
<comment type="subcellular location">
    <subcellularLocation>
        <location evidence="1">Cell inner membrane</location>
        <topology evidence="1">Multi-pass membrane protein</topology>
    </subcellularLocation>
</comment>
<feature type="transmembrane region" description="Helical" evidence="9">
    <location>
        <begin position="302"/>
        <end position="324"/>
    </location>
</feature>
<reference evidence="11" key="1">
    <citation type="submission" date="2021-04" db="EMBL/GenBank/DDBJ databases">
        <authorList>
            <person name="Hornung B."/>
        </authorList>
    </citation>
    <scope>NUCLEOTIDE SEQUENCE</scope>
    <source>
        <strain evidence="11">G5G6</strain>
    </source>
</reference>
<dbReference type="NCBIfam" id="TIGR00711">
    <property type="entry name" value="efflux_EmrB"/>
    <property type="match status" value="1"/>
</dbReference>
<evidence type="ECO:0000256" key="1">
    <source>
        <dbReference type="ARBA" id="ARBA00004429"/>
    </source>
</evidence>
<dbReference type="InterPro" id="IPR036259">
    <property type="entry name" value="MFS_trans_sf"/>
</dbReference>
<feature type="transmembrane region" description="Helical" evidence="9">
    <location>
        <begin position="168"/>
        <end position="190"/>
    </location>
</feature>
<evidence type="ECO:0000256" key="9">
    <source>
        <dbReference type="SAM" id="Phobius"/>
    </source>
</evidence>
<feature type="transmembrane region" description="Helical" evidence="9">
    <location>
        <begin position="233"/>
        <end position="252"/>
    </location>
</feature>
<dbReference type="SUPFAM" id="SSF103473">
    <property type="entry name" value="MFS general substrate transporter"/>
    <property type="match status" value="1"/>
</dbReference>
<dbReference type="GO" id="GO:0015721">
    <property type="term" value="P:bile acid and bile salt transport"/>
    <property type="evidence" value="ECO:0007669"/>
    <property type="project" value="UniProtKB-ARBA"/>
</dbReference>
<comment type="caution">
    <text evidence="11">The sequence shown here is derived from an EMBL/GenBank/DDBJ whole genome shotgun (WGS) entry which is preliminary data.</text>
</comment>
<feature type="domain" description="Major facilitator superfamily (MFS) profile" evidence="10">
    <location>
        <begin position="16"/>
        <end position="503"/>
    </location>
</feature>
<evidence type="ECO:0000313" key="11">
    <source>
        <dbReference type="EMBL" id="CAG4882782.1"/>
    </source>
</evidence>
<keyword evidence="3" id="KW-0813">Transport</keyword>
<dbReference type="PROSITE" id="PS50850">
    <property type="entry name" value="MFS"/>
    <property type="match status" value="1"/>
</dbReference>
<evidence type="ECO:0000256" key="2">
    <source>
        <dbReference type="ARBA" id="ARBA00008537"/>
    </source>
</evidence>
<feature type="transmembrane region" description="Helical" evidence="9">
    <location>
        <begin position="202"/>
        <end position="221"/>
    </location>
</feature>
<feature type="transmembrane region" description="Helical" evidence="9">
    <location>
        <begin position="52"/>
        <end position="73"/>
    </location>
</feature>
<feature type="transmembrane region" description="Helical" evidence="9">
    <location>
        <begin position="272"/>
        <end position="296"/>
    </location>
</feature>
<dbReference type="Pfam" id="PF07690">
    <property type="entry name" value="MFS_1"/>
    <property type="match status" value="1"/>
</dbReference>
<evidence type="ECO:0000256" key="3">
    <source>
        <dbReference type="ARBA" id="ARBA00022448"/>
    </source>
</evidence>
<gene>
    <name evidence="11" type="primary">emrB</name>
    <name evidence="11" type="ORF">GTOL_10664</name>
</gene>
<dbReference type="InterPro" id="IPR020846">
    <property type="entry name" value="MFS_dom"/>
</dbReference>
<evidence type="ECO:0000256" key="7">
    <source>
        <dbReference type="ARBA" id="ARBA00022989"/>
    </source>
</evidence>
<keyword evidence="6 9" id="KW-0812">Transmembrane</keyword>
<evidence type="ECO:0000256" key="8">
    <source>
        <dbReference type="ARBA" id="ARBA00023136"/>
    </source>
</evidence>
<organism evidence="11 12">
    <name type="scientific">Georgfuchsia toluolica</name>
    <dbReference type="NCBI Taxonomy" id="424218"/>
    <lineage>
        <taxon>Bacteria</taxon>
        <taxon>Pseudomonadati</taxon>
        <taxon>Pseudomonadota</taxon>
        <taxon>Betaproteobacteria</taxon>
        <taxon>Nitrosomonadales</taxon>
        <taxon>Sterolibacteriaceae</taxon>
        <taxon>Georgfuchsia</taxon>
    </lineage>
</organism>
<keyword evidence="12" id="KW-1185">Reference proteome</keyword>
<evidence type="ECO:0000256" key="5">
    <source>
        <dbReference type="ARBA" id="ARBA00022519"/>
    </source>
</evidence>
<dbReference type="FunFam" id="1.20.1720.10:FF:000002">
    <property type="entry name" value="Multidrug resistance protein B"/>
    <property type="match status" value="1"/>
</dbReference>
<evidence type="ECO:0000313" key="12">
    <source>
        <dbReference type="Proteomes" id="UP000742786"/>
    </source>
</evidence>
<protein>
    <submittedName>
        <fullName evidence="11">Multidrug efflux system protein</fullName>
    </submittedName>
</protein>
<dbReference type="GO" id="GO:0005886">
    <property type="term" value="C:plasma membrane"/>
    <property type="evidence" value="ECO:0007669"/>
    <property type="project" value="UniProtKB-SubCell"/>
</dbReference>
<evidence type="ECO:0000256" key="4">
    <source>
        <dbReference type="ARBA" id="ARBA00022475"/>
    </source>
</evidence>
<keyword evidence="8 9" id="KW-0472">Membrane</keyword>
<comment type="similarity">
    <text evidence="2">Belongs to the major facilitator superfamily. EmrB family.</text>
</comment>
<dbReference type="AlphaFoldDB" id="A0A916J151"/>
<feature type="transmembrane region" description="Helical" evidence="9">
    <location>
        <begin position="480"/>
        <end position="498"/>
    </location>
</feature>
<sequence length="503" mass="54588">MEVPQQPLEGSTLVLLTLALALASFMQLLDTSIANVSIPAIAGDLAASPNQGTWVITSFTVSNAIAMPLTGWLSRRFGEVRVFVFATALFTLASGLCGLAPNLGLLIAARVMQGAFAGPMIPLSQSLLISSYPPERKTFALSLWSMTVVVAPIMGPIMGGWITDNFSWPWIFYINLPVGLLAAFLTWQALRDRESAIVRQPIDTIGLMLLIVSVGALQIMLDKGNEMDWFESSEIVVLGLVALLGLIFFVVWELTEQHPVVDLHLFSGRNFFIGSLVFSLGYMAFFANIVILPLWLQTNMGYTATWAGLATAPIGLLPLFLSTLLARHMHRSDPRLWATVAFGVFGATAYWFSGFNTDIAFSNIVIPRFIQGIGILTFFVPLTTLTLAGLPPQLMASAAGLMAFTRFVAASIGVSLSIAYWEHRTAYHHSTLVENATPYSPVTADTLSAAQSVGFDATTGLTMIDRMAHQQAVMLATNDFFLVSAGIFVVLMFSVWFARAPKA</sequence>
<dbReference type="EMBL" id="CAJQUM010000001">
    <property type="protein sequence ID" value="CAG4882782.1"/>
    <property type="molecule type" value="Genomic_DNA"/>
</dbReference>